<evidence type="ECO:0000313" key="2">
    <source>
        <dbReference type="Proteomes" id="UP000327013"/>
    </source>
</evidence>
<organism evidence="1 2">
    <name type="scientific">Carpinus fangiana</name>
    <dbReference type="NCBI Taxonomy" id="176857"/>
    <lineage>
        <taxon>Eukaryota</taxon>
        <taxon>Viridiplantae</taxon>
        <taxon>Streptophyta</taxon>
        <taxon>Embryophyta</taxon>
        <taxon>Tracheophyta</taxon>
        <taxon>Spermatophyta</taxon>
        <taxon>Magnoliopsida</taxon>
        <taxon>eudicotyledons</taxon>
        <taxon>Gunneridae</taxon>
        <taxon>Pentapetalae</taxon>
        <taxon>rosids</taxon>
        <taxon>fabids</taxon>
        <taxon>Fagales</taxon>
        <taxon>Betulaceae</taxon>
        <taxon>Carpinus</taxon>
    </lineage>
</organism>
<protein>
    <submittedName>
        <fullName evidence="1">Uncharacterized protein</fullName>
    </submittedName>
</protein>
<reference evidence="1 2" key="1">
    <citation type="submission" date="2019-06" db="EMBL/GenBank/DDBJ databases">
        <title>A chromosomal-level reference genome of Carpinus fangiana (Coryloideae, Betulaceae).</title>
        <authorList>
            <person name="Yang X."/>
            <person name="Wang Z."/>
            <person name="Zhang L."/>
            <person name="Hao G."/>
            <person name="Liu J."/>
            <person name="Yang Y."/>
        </authorList>
    </citation>
    <scope>NUCLEOTIDE SEQUENCE [LARGE SCALE GENOMIC DNA]</scope>
    <source>
        <strain evidence="1">Cfa_2016G</strain>
        <tissue evidence="1">Leaf</tissue>
    </source>
</reference>
<keyword evidence="2" id="KW-1185">Reference proteome</keyword>
<dbReference type="Proteomes" id="UP000327013">
    <property type="component" value="Chromosome 1"/>
</dbReference>
<sequence>MAMSWVGVMAKSVSTLVPHKPVKEQRKEFPLLSLDVRPKPIKSSAKVIAPAVTTARRRAFSGINRQLFFMSLLLSGGGC</sequence>
<proteinExistence type="predicted"/>
<dbReference type="AlphaFoldDB" id="A0A5N6QH90"/>
<accession>A0A5N6QH90</accession>
<evidence type="ECO:0000313" key="1">
    <source>
        <dbReference type="EMBL" id="KAE7997553.1"/>
    </source>
</evidence>
<gene>
    <name evidence="1" type="ORF">FH972_002179</name>
</gene>
<dbReference type="EMBL" id="CM017321">
    <property type="protein sequence ID" value="KAE7997553.1"/>
    <property type="molecule type" value="Genomic_DNA"/>
</dbReference>
<name>A0A5N6QH90_9ROSI</name>